<keyword evidence="7" id="KW-1185">Reference proteome</keyword>
<dbReference type="InterPro" id="IPR042216">
    <property type="entry name" value="MitoNEET_CISD"/>
</dbReference>
<keyword evidence="4" id="KW-0411">Iron-sulfur</keyword>
<evidence type="ECO:0000313" key="7">
    <source>
        <dbReference type="Proteomes" id="UP000031643"/>
    </source>
</evidence>
<evidence type="ECO:0000256" key="4">
    <source>
        <dbReference type="ARBA" id="ARBA00023014"/>
    </source>
</evidence>
<keyword evidence="3" id="KW-0408">Iron</keyword>
<feature type="domain" description="Iron-binding zinc finger CDGSH type" evidence="5">
    <location>
        <begin position="48"/>
        <end position="79"/>
    </location>
</feature>
<evidence type="ECO:0000259" key="5">
    <source>
        <dbReference type="SMART" id="SM00704"/>
    </source>
</evidence>
<dbReference type="EC" id="1.4.1.13" evidence="6"/>
<keyword evidence="2" id="KW-0479">Metal-binding</keyword>
<sequence length="80" mass="8849">MTDEPERPQLNPYQVELEEGKRYAWCACGRSKKQPFCDGSHAGTGIEPLMFTAERTETALLCGCKDTGDPPFCDGSHLLL</sequence>
<reference evidence="6 7" key="1">
    <citation type="submission" date="2014-09" db="EMBL/GenBank/DDBJ databases">
        <title>Genome sequencing of Methyloceanibacter caenitepidi Gela4.</title>
        <authorList>
            <person name="Takeuchi M."/>
            <person name="Susumu S."/>
            <person name="Kamagata Y."/>
            <person name="Oshima K."/>
            <person name="Hattori M."/>
            <person name="Iwasaki W."/>
        </authorList>
    </citation>
    <scope>NUCLEOTIDE SEQUENCE [LARGE SCALE GENOMIC DNA]</scope>
    <source>
        <strain evidence="6 7">Gela4</strain>
    </source>
</reference>
<dbReference type="Pfam" id="PF09360">
    <property type="entry name" value="zf-CDGSH"/>
    <property type="match status" value="1"/>
</dbReference>
<organism evidence="6 7">
    <name type="scientific">Methyloceanibacter caenitepidi</name>
    <dbReference type="NCBI Taxonomy" id="1384459"/>
    <lineage>
        <taxon>Bacteria</taxon>
        <taxon>Pseudomonadati</taxon>
        <taxon>Pseudomonadota</taxon>
        <taxon>Alphaproteobacteria</taxon>
        <taxon>Hyphomicrobiales</taxon>
        <taxon>Hyphomicrobiaceae</taxon>
        <taxon>Methyloceanibacter</taxon>
    </lineage>
</organism>
<dbReference type="AlphaFoldDB" id="A0A0A8K2M5"/>
<proteinExistence type="predicted"/>
<accession>A0A0A8K2M5</accession>
<dbReference type="EMBL" id="AP014648">
    <property type="protein sequence ID" value="BAQ17170.1"/>
    <property type="molecule type" value="Genomic_DNA"/>
</dbReference>
<dbReference type="GO" id="GO:0004355">
    <property type="term" value="F:glutamate synthase (NADPH) activity"/>
    <property type="evidence" value="ECO:0007669"/>
    <property type="project" value="UniProtKB-EC"/>
</dbReference>
<evidence type="ECO:0000256" key="2">
    <source>
        <dbReference type="ARBA" id="ARBA00022723"/>
    </source>
</evidence>
<evidence type="ECO:0000256" key="3">
    <source>
        <dbReference type="ARBA" id="ARBA00023004"/>
    </source>
</evidence>
<dbReference type="Proteomes" id="UP000031643">
    <property type="component" value="Chromosome"/>
</dbReference>
<dbReference type="InterPro" id="IPR052950">
    <property type="entry name" value="CISD"/>
</dbReference>
<dbReference type="RefSeq" id="WP_045366569.1">
    <property type="nucleotide sequence ID" value="NZ_AP014648.1"/>
</dbReference>
<dbReference type="GO" id="GO:0046872">
    <property type="term" value="F:metal ion binding"/>
    <property type="evidence" value="ECO:0007669"/>
    <property type="project" value="UniProtKB-KW"/>
</dbReference>
<dbReference type="GO" id="GO:0005737">
    <property type="term" value="C:cytoplasm"/>
    <property type="evidence" value="ECO:0007669"/>
    <property type="project" value="UniProtKB-ARBA"/>
</dbReference>
<dbReference type="HOGENOM" id="CLU_145019_2_1_5"/>
<evidence type="ECO:0000256" key="1">
    <source>
        <dbReference type="ARBA" id="ARBA00022714"/>
    </source>
</evidence>
<dbReference type="Gene3D" id="3.40.5.90">
    <property type="entry name" value="CDGSH iron-sulfur domain, mitoNEET-type"/>
    <property type="match status" value="2"/>
</dbReference>
<dbReference type="InterPro" id="IPR018967">
    <property type="entry name" value="FeS-contain_CDGSH-typ"/>
</dbReference>
<dbReference type="OrthoDB" id="9795032at2"/>
<gene>
    <name evidence="6" type="ORF">GL4_1716</name>
</gene>
<name>A0A0A8K2M5_9HYPH</name>
<feature type="domain" description="Iron-binding zinc finger CDGSH type" evidence="5">
    <location>
        <begin position="12"/>
        <end position="47"/>
    </location>
</feature>
<dbReference type="SMART" id="SM00704">
    <property type="entry name" value="ZnF_CDGSH"/>
    <property type="match status" value="2"/>
</dbReference>
<dbReference type="PANTHER" id="PTHR46491:SF3">
    <property type="entry name" value="CDGSH IRON-SULFUR DOMAIN-CONTAINING PROTEIN 3, MITOCHONDRIAL"/>
    <property type="match status" value="1"/>
</dbReference>
<dbReference type="GO" id="GO:0051537">
    <property type="term" value="F:2 iron, 2 sulfur cluster binding"/>
    <property type="evidence" value="ECO:0007669"/>
    <property type="project" value="UniProtKB-KW"/>
</dbReference>
<evidence type="ECO:0000313" key="6">
    <source>
        <dbReference type="EMBL" id="BAQ17170.1"/>
    </source>
</evidence>
<dbReference type="KEGG" id="mcg:GL4_1716"/>
<keyword evidence="1" id="KW-0001">2Fe-2S</keyword>
<keyword evidence="6" id="KW-0560">Oxidoreductase</keyword>
<protein>
    <submittedName>
        <fullName evidence="6">Glutamate synthase [NADPH] large chain</fullName>
        <ecNumber evidence="6">1.4.1.13</ecNumber>
    </submittedName>
</protein>
<dbReference type="PANTHER" id="PTHR46491">
    <property type="entry name" value="CDGSH IRON SULFUR DOMAIN PROTEIN HOMOLOG"/>
    <property type="match status" value="1"/>
</dbReference>
<dbReference type="STRING" id="1384459.GL4_1716"/>